<evidence type="ECO:0000256" key="10">
    <source>
        <dbReference type="SAM" id="Coils"/>
    </source>
</evidence>
<dbReference type="InterPro" id="IPR058781">
    <property type="entry name" value="HH_AprE-like"/>
</dbReference>
<evidence type="ECO:0000256" key="1">
    <source>
        <dbReference type="ARBA" id="ARBA00004377"/>
    </source>
</evidence>
<keyword evidence="4 9" id="KW-1003">Cell membrane</keyword>
<evidence type="ECO:0000256" key="3">
    <source>
        <dbReference type="ARBA" id="ARBA00022448"/>
    </source>
</evidence>
<evidence type="ECO:0000256" key="2">
    <source>
        <dbReference type="ARBA" id="ARBA00009477"/>
    </source>
</evidence>
<keyword evidence="8 9" id="KW-0472">Membrane</keyword>
<dbReference type="InterPro" id="IPR006144">
    <property type="entry name" value="Secretion_HlyD_CS"/>
</dbReference>
<gene>
    <name evidence="13" type="ORF">CR155_00055</name>
</gene>
<evidence type="ECO:0000256" key="6">
    <source>
        <dbReference type="ARBA" id="ARBA00022692"/>
    </source>
</evidence>
<dbReference type="GO" id="GO:0009306">
    <property type="term" value="P:protein secretion"/>
    <property type="evidence" value="ECO:0007669"/>
    <property type="project" value="InterPro"/>
</dbReference>
<dbReference type="Gene3D" id="2.40.50.100">
    <property type="match status" value="1"/>
</dbReference>
<dbReference type="PANTHER" id="PTHR30386:SF17">
    <property type="entry name" value="ALKALINE PROTEASE SECRETION PROTEIN APRE"/>
    <property type="match status" value="1"/>
</dbReference>
<dbReference type="Proteomes" id="UP000234328">
    <property type="component" value="Unassembled WGS sequence"/>
</dbReference>
<evidence type="ECO:0000256" key="5">
    <source>
        <dbReference type="ARBA" id="ARBA00022519"/>
    </source>
</evidence>
<dbReference type="OrthoDB" id="9775513at2"/>
<comment type="subcellular location">
    <subcellularLocation>
        <location evidence="1 9">Cell inner membrane</location>
        <topology evidence="1 9">Single-pass membrane protein</topology>
    </subcellularLocation>
</comment>
<evidence type="ECO:0000256" key="7">
    <source>
        <dbReference type="ARBA" id="ARBA00022989"/>
    </source>
</evidence>
<dbReference type="AlphaFoldDB" id="A0A2N4UKD8"/>
<dbReference type="InterPro" id="IPR058982">
    <property type="entry name" value="Beta-barrel_AprE"/>
</dbReference>
<proteinExistence type="inferred from homology"/>
<feature type="coiled-coil region" evidence="10">
    <location>
        <begin position="157"/>
        <end position="191"/>
    </location>
</feature>
<dbReference type="InterPro" id="IPR050739">
    <property type="entry name" value="MFP"/>
</dbReference>
<evidence type="ECO:0000256" key="9">
    <source>
        <dbReference type="RuleBase" id="RU365093"/>
    </source>
</evidence>
<dbReference type="GO" id="GO:0005886">
    <property type="term" value="C:plasma membrane"/>
    <property type="evidence" value="ECO:0007669"/>
    <property type="project" value="UniProtKB-SubCell"/>
</dbReference>
<accession>A0A2N4UKD8</accession>
<keyword evidence="7 9" id="KW-1133">Transmembrane helix</keyword>
<dbReference type="Gene3D" id="2.40.30.170">
    <property type="match status" value="1"/>
</dbReference>
<feature type="domain" description="AprE-like beta-barrel" evidence="12">
    <location>
        <begin position="336"/>
        <end position="424"/>
    </location>
</feature>
<keyword evidence="6 9" id="KW-0812">Transmembrane</keyword>
<dbReference type="NCBIfam" id="TIGR01843">
    <property type="entry name" value="type_I_hlyD"/>
    <property type="match status" value="1"/>
</dbReference>
<dbReference type="Pfam" id="PF26002">
    <property type="entry name" value="Beta-barrel_AprE"/>
    <property type="match status" value="1"/>
</dbReference>
<feature type="transmembrane region" description="Helical" evidence="9">
    <location>
        <begin position="29"/>
        <end position="47"/>
    </location>
</feature>
<dbReference type="PANTHER" id="PTHR30386">
    <property type="entry name" value="MEMBRANE FUSION SUBUNIT OF EMRAB-TOLC MULTIDRUG EFFLUX PUMP"/>
    <property type="match status" value="1"/>
</dbReference>
<dbReference type="PRINTS" id="PR01490">
    <property type="entry name" value="RTXTOXIND"/>
</dbReference>
<dbReference type="EMBL" id="PDNV01000001">
    <property type="protein sequence ID" value="PLC55491.1"/>
    <property type="molecule type" value="Genomic_DNA"/>
</dbReference>
<keyword evidence="14" id="KW-1185">Reference proteome</keyword>
<dbReference type="Pfam" id="PF25994">
    <property type="entry name" value="HH_AprE"/>
    <property type="match status" value="1"/>
</dbReference>
<comment type="similarity">
    <text evidence="2 9">Belongs to the membrane fusion protein (MFP) (TC 8.A.1) family.</text>
</comment>
<evidence type="ECO:0000313" key="14">
    <source>
        <dbReference type="Proteomes" id="UP000234328"/>
    </source>
</evidence>
<name>A0A2N4UKD8_9BURK</name>
<dbReference type="RefSeq" id="WP_102067972.1">
    <property type="nucleotide sequence ID" value="NZ_PDNV01000001.1"/>
</dbReference>
<organism evidence="13 14">
    <name type="scientific">Pollutimonas nitritireducens</name>
    <dbReference type="NCBI Taxonomy" id="2045209"/>
    <lineage>
        <taxon>Bacteria</taxon>
        <taxon>Pseudomonadati</taxon>
        <taxon>Pseudomonadota</taxon>
        <taxon>Betaproteobacteria</taxon>
        <taxon>Burkholderiales</taxon>
        <taxon>Alcaligenaceae</taxon>
        <taxon>Pollutimonas</taxon>
    </lineage>
</organism>
<keyword evidence="3 9" id="KW-0813">Transport</keyword>
<evidence type="ECO:0000256" key="8">
    <source>
        <dbReference type="ARBA" id="ARBA00023136"/>
    </source>
</evidence>
<evidence type="ECO:0000259" key="12">
    <source>
        <dbReference type="Pfam" id="PF26002"/>
    </source>
</evidence>
<comment type="caution">
    <text evidence="13">The sequence shown here is derived from an EMBL/GenBank/DDBJ whole genome shotgun (WGS) entry which is preliminary data.</text>
</comment>
<evidence type="ECO:0000259" key="11">
    <source>
        <dbReference type="Pfam" id="PF25994"/>
    </source>
</evidence>
<reference evidence="13 14" key="1">
    <citation type="submission" date="2017-10" db="EMBL/GenBank/DDBJ databases">
        <title>Two draft genome sequences of Pusillimonas sp. strains isolated from a nitrate- and radionuclide-contaminated groundwater in Russia.</title>
        <authorList>
            <person name="Grouzdev D.S."/>
            <person name="Tourova T.P."/>
            <person name="Goeva M.A."/>
            <person name="Babich T.L."/>
            <person name="Sokolova D.S."/>
            <person name="Abdullin R."/>
            <person name="Poltaraus A.B."/>
            <person name="Toshchakov S.V."/>
            <person name="Nazina T.N."/>
        </authorList>
    </citation>
    <scope>NUCLEOTIDE SEQUENCE [LARGE SCALE GENOMIC DNA]</scope>
    <source>
        <strain evidence="13 14">JR1/69-2-13</strain>
    </source>
</reference>
<evidence type="ECO:0000256" key="4">
    <source>
        <dbReference type="ARBA" id="ARBA00022475"/>
    </source>
</evidence>
<evidence type="ECO:0000313" key="13">
    <source>
        <dbReference type="EMBL" id="PLC55491.1"/>
    </source>
</evidence>
<keyword evidence="5 9" id="KW-0997">Cell inner membrane</keyword>
<feature type="domain" description="AprE-like long alpha-helical hairpin" evidence="11">
    <location>
        <begin position="104"/>
        <end position="291"/>
    </location>
</feature>
<dbReference type="InterPro" id="IPR010129">
    <property type="entry name" value="T1SS_HlyD"/>
</dbReference>
<protein>
    <recommendedName>
        <fullName evidence="9">Membrane fusion protein (MFP) family protein</fullName>
    </recommendedName>
</protein>
<keyword evidence="10" id="KW-0175">Coiled coil</keyword>
<dbReference type="PROSITE" id="PS00543">
    <property type="entry name" value="HLYD_FAMILY"/>
    <property type="match status" value="1"/>
</dbReference>
<sequence length="447" mass="49361">MSWFKKHKSRDVTDVVDVVDTDSQAPMRWGMAVLLIGFGGFALWAGFAPLDAGIPANATVEVAGNRKTIQHLEGGTVDEILVREGDRVAANQVLLRLNPTRAVAEQGVVSAQYIMAKTTEARLLAERDELPEVVNDPDVVERFKDDPRFASAVRAQARLFETRREALKGEIAILQENQRGAEAQLKGLTQVQDSRKSQISFINRELTGVRQLAKEGYLPRNRMFELERDAAQLQAALSNDMVEAGRVRNQVSELKLRVIQRGQEYQKEVQSQLSDVQKEASALGDRLSALDYTVRETQIRSPLDGVVQNLQVHTLGGVIGPGTVLMEVIPVDHAYLVQAEIPVQAIDKVAPGLPVEITFPAFNHSSTPNIPGTVLTVSGDRLTDEATNVPYYRAQIEVTPEGVQMLGNNVIRAGMPASVLIRTGERTMLSYLLKPLLERLNKSFKEQ</sequence>